<name>A0A6H2H0T6_9BACL</name>
<proteinExistence type="predicted"/>
<dbReference type="Proteomes" id="UP000502136">
    <property type="component" value="Chromosome"/>
</dbReference>
<dbReference type="RefSeq" id="WP_168908808.1">
    <property type="nucleotide sequence ID" value="NZ_CP051428.1"/>
</dbReference>
<accession>A0A6H2H0T6</accession>
<gene>
    <name evidence="1" type="ORF">HGI30_17920</name>
</gene>
<sequence>MAERLLPIRYPFVTTYPQPTNLMAMLSMHEEFYPWFYSNHIQLKCSRKPYALDLLIYPDNVQRVCPVVDYEQLSRATLGRWFPSFLSFVQSCIDDGRYVQATVNSYYIQAYPYYYRRYHRFHEIFLFGYDSVREVVHAADFFEGGKYEFREIPYAELEQAYISVDERNDGRIDYEHAASTDLNNHLSGIEMLRFGARSVFHAKRPYLLDIGHIARLMEDYLLARNTSAAYAAFENASRDHFGMDIYAMLIRHVELVQSQSDVACDVRSFHLLAEHKRIMCLRVQYLGDSGAYPNAALHLDRLKEIEEQSLKLRNVAMKYRISGNNRVLEHAAAALRMMADREREAWRPIQLELAEWAAASV</sequence>
<dbReference type="EMBL" id="CP051428">
    <property type="protein sequence ID" value="QJC53267.1"/>
    <property type="molecule type" value="Genomic_DNA"/>
</dbReference>
<dbReference type="AlphaFoldDB" id="A0A6H2H0T6"/>
<evidence type="ECO:0000313" key="1">
    <source>
        <dbReference type="EMBL" id="QJC53267.1"/>
    </source>
</evidence>
<evidence type="ECO:0000313" key="2">
    <source>
        <dbReference type="Proteomes" id="UP000502136"/>
    </source>
</evidence>
<evidence type="ECO:0008006" key="3">
    <source>
        <dbReference type="Google" id="ProtNLM"/>
    </source>
</evidence>
<organism evidence="1 2">
    <name type="scientific">Paenibacillus albicereus</name>
    <dbReference type="NCBI Taxonomy" id="2726185"/>
    <lineage>
        <taxon>Bacteria</taxon>
        <taxon>Bacillati</taxon>
        <taxon>Bacillota</taxon>
        <taxon>Bacilli</taxon>
        <taxon>Bacillales</taxon>
        <taxon>Paenibacillaceae</taxon>
        <taxon>Paenibacillus</taxon>
    </lineage>
</organism>
<keyword evidence="2" id="KW-1185">Reference proteome</keyword>
<dbReference type="KEGG" id="palr:HGI30_17920"/>
<reference evidence="1 2" key="1">
    <citation type="submission" date="2020-04" db="EMBL/GenBank/DDBJ databases">
        <title>Novel Paenibacillus strain UniB2 isolated from commercial digestive syrup.</title>
        <authorList>
            <person name="Thorat V."/>
            <person name="Kirdat K."/>
            <person name="Tiwarekar B."/>
            <person name="Yadav A."/>
        </authorList>
    </citation>
    <scope>NUCLEOTIDE SEQUENCE [LARGE SCALE GENOMIC DNA]</scope>
    <source>
        <strain evidence="1 2">UniB2</strain>
    </source>
</reference>
<protein>
    <recommendedName>
        <fullName evidence="3">Butirosin biosynthesis protein H N-terminal domain-containing protein</fullName>
    </recommendedName>
</protein>